<protein>
    <submittedName>
        <fullName evidence="1">Uncharacterized protein</fullName>
    </submittedName>
</protein>
<accession>A0A0E9RKT9</accession>
<proteinExistence type="predicted"/>
<name>A0A0E9RKT9_ANGAN</name>
<organism evidence="1">
    <name type="scientific">Anguilla anguilla</name>
    <name type="common">European freshwater eel</name>
    <name type="synonym">Muraena anguilla</name>
    <dbReference type="NCBI Taxonomy" id="7936"/>
    <lineage>
        <taxon>Eukaryota</taxon>
        <taxon>Metazoa</taxon>
        <taxon>Chordata</taxon>
        <taxon>Craniata</taxon>
        <taxon>Vertebrata</taxon>
        <taxon>Euteleostomi</taxon>
        <taxon>Actinopterygii</taxon>
        <taxon>Neopterygii</taxon>
        <taxon>Teleostei</taxon>
        <taxon>Anguilliformes</taxon>
        <taxon>Anguillidae</taxon>
        <taxon>Anguilla</taxon>
    </lineage>
</organism>
<reference evidence="1" key="1">
    <citation type="submission" date="2014-11" db="EMBL/GenBank/DDBJ databases">
        <authorList>
            <person name="Amaro Gonzalez C."/>
        </authorList>
    </citation>
    <scope>NUCLEOTIDE SEQUENCE</scope>
</reference>
<reference evidence="1" key="2">
    <citation type="journal article" date="2015" name="Fish Shellfish Immunol.">
        <title>Early steps in the European eel (Anguilla anguilla)-Vibrio vulnificus interaction in the gills: Role of the RtxA13 toxin.</title>
        <authorList>
            <person name="Callol A."/>
            <person name="Pajuelo D."/>
            <person name="Ebbesson L."/>
            <person name="Teles M."/>
            <person name="MacKenzie S."/>
            <person name="Amaro C."/>
        </authorList>
    </citation>
    <scope>NUCLEOTIDE SEQUENCE</scope>
</reference>
<evidence type="ECO:0000313" key="1">
    <source>
        <dbReference type="EMBL" id="JAH29422.1"/>
    </source>
</evidence>
<dbReference type="EMBL" id="GBXM01079155">
    <property type="protein sequence ID" value="JAH29422.1"/>
    <property type="molecule type" value="Transcribed_RNA"/>
</dbReference>
<sequence>MVLNLTHLVLKQIHSLFLYLKHNIKDIFYYPFQRTQLISSKSKYRCGYCF</sequence>
<dbReference type="AlphaFoldDB" id="A0A0E9RKT9"/>